<keyword evidence="4 6" id="KW-1133">Transmembrane helix</keyword>
<dbReference type="InterPro" id="IPR011701">
    <property type="entry name" value="MFS"/>
</dbReference>
<feature type="transmembrane region" description="Helical" evidence="6">
    <location>
        <begin position="309"/>
        <end position="334"/>
    </location>
</feature>
<proteinExistence type="predicted"/>
<dbReference type="AlphaFoldDB" id="A0A3S2W229"/>
<dbReference type="Gene3D" id="1.20.1250.20">
    <property type="entry name" value="MFS general substrate transporter like domains"/>
    <property type="match status" value="2"/>
</dbReference>
<keyword evidence="5 6" id="KW-0472">Membrane</keyword>
<accession>A0A3S2W229</accession>
<evidence type="ECO:0000256" key="2">
    <source>
        <dbReference type="ARBA" id="ARBA00022448"/>
    </source>
</evidence>
<feature type="transmembrane region" description="Helical" evidence="6">
    <location>
        <begin position="346"/>
        <end position="366"/>
    </location>
</feature>
<feature type="transmembrane region" description="Helical" evidence="6">
    <location>
        <begin position="249"/>
        <end position="272"/>
    </location>
</feature>
<dbReference type="PROSITE" id="PS50850">
    <property type="entry name" value="MFS"/>
    <property type="match status" value="1"/>
</dbReference>
<dbReference type="Proteomes" id="UP000288024">
    <property type="component" value="Unassembled WGS sequence"/>
</dbReference>
<feature type="transmembrane region" description="Helical" evidence="6">
    <location>
        <begin position="78"/>
        <end position="98"/>
    </location>
</feature>
<evidence type="ECO:0000256" key="4">
    <source>
        <dbReference type="ARBA" id="ARBA00022989"/>
    </source>
</evidence>
<evidence type="ECO:0000313" key="9">
    <source>
        <dbReference type="Proteomes" id="UP000288024"/>
    </source>
</evidence>
<sequence length="414" mass="45143">MSTLKGVRSKYFVFTLVYIGYCICYIDRAAISLALTYIGAEFSLDATQLGLVVSVFFFSYALMQIPGGWLADRFGSNIVALIAILLWSIFTAMTGMAWSLVSLLFIRILFGIGEGAYPTASLKAVSEVFPQSQRPKAVTGMLSSNYVGSAIAPLIIAPLILAVGWRSTFYIIGVIGIVFAVFYFFWLRPMKQTTAAVQAKTKSSISYKELLKSTIIWQLVIICFGVSIVNKGLDSWMPTYLLNVRGVDLKAISILVPLPFIAAGLGAALSGWLMMKFFQQKEKYLLSIVSILTAVLIYGMYSSKTLTSVIIFQILVYFFKSIAFGSIFALLASFILPDKFGSASGIVNFGGQIAGFVAPLAIGFLIDLFNGSYNAAFIFLIAAVALSFIVSLTLRAVPKRKEEEDVTANPTIAQ</sequence>
<dbReference type="GO" id="GO:0022857">
    <property type="term" value="F:transmembrane transporter activity"/>
    <property type="evidence" value="ECO:0007669"/>
    <property type="project" value="InterPro"/>
</dbReference>
<dbReference type="GO" id="GO:0005886">
    <property type="term" value="C:plasma membrane"/>
    <property type="evidence" value="ECO:0007669"/>
    <property type="project" value="UniProtKB-SubCell"/>
</dbReference>
<feature type="transmembrane region" description="Helical" evidence="6">
    <location>
        <begin position="50"/>
        <end position="71"/>
    </location>
</feature>
<reference evidence="8 9" key="1">
    <citation type="submission" date="2019-01" db="EMBL/GenBank/DDBJ databases">
        <title>Bacillus sp. M5HDSG1-1, whole genome shotgun sequence.</title>
        <authorList>
            <person name="Tuo L."/>
        </authorList>
    </citation>
    <scope>NUCLEOTIDE SEQUENCE [LARGE SCALE GENOMIC DNA]</scope>
    <source>
        <strain evidence="8 9">M5HDSG1-1</strain>
    </source>
</reference>
<evidence type="ECO:0000256" key="3">
    <source>
        <dbReference type="ARBA" id="ARBA00022692"/>
    </source>
</evidence>
<gene>
    <name evidence="8" type="ORF">EM808_21285</name>
</gene>
<protein>
    <submittedName>
        <fullName evidence="8">MFS transporter</fullName>
    </submittedName>
</protein>
<dbReference type="RefSeq" id="WP_127740559.1">
    <property type="nucleotide sequence ID" value="NZ_RZTZ01000011.1"/>
</dbReference>
<evidence type="ECO:0000256" key="5">
    <source>
        <dbReference type="ARBA" id="ARBA00023136"/>
    </source>
</evidence>
<comment type="caution">
    <text evidence="8">The sequence shown here is derived from an EMBL/GenBank/DDBJ whole genome shotgun (WGS) entry which is preliminary data.</text>
</comment>
<feature type="transmembrane region" description="Helical" evidence="6">
    <location>
        <begin position="372"/>
        <end position="394"/>
    </location>
</feature>
<evidence type="ECO:0000256" key="1">
    <source>
        <dbReference type="ARBA" id="ARBA00004651"/>
    </source>
</evidence>
<dbReference type="CDD" id="cd17319">
    <property type="entry name" value="MFS_ExuT_GudP_like"/>
    <property type="match status" value="1"/>
</dbReference>
<dbReference type="InterPro" id="IPR020846">
    <property type="entry name" value="MFS_dom"/>
</dbReference>
<dbReference type="EMBL" id="RZTZ01000011">
    <property type="protein sequence ID" value="RVT58892.1"/>
    <property type="molecule type" value="Genomic_DNA"/>
</dbReference>
<keyword evidence="3 6" id="KW-0812">Transmembrane</keyword>
<feature type="transmembrane region" description="Helical" evidence="6">
    <location>
        <begin position="169"/>
        <end position="189"/>
    </location>
</feature>
<name>A0A3S2W229_9BACI</name>
<feature type="transmembrane region" description="Helical" evidence="6">
    <location>
        <begin position="12"/>
        <end position="38"/>
    </location>
</feature>
<organism evidence="8 9">
    <name type="scientific">Niallia taxi</name>
    <dbReference type="NCBI Taxonomy" id="2499688"/>
    <lineage>
        <taxon>Bacteria</taxon>
        <taxon>Bacillati</taxon>
        <taxon>Bacillota</taxon>
        <taxon>Bacilli</taxon>
        <taxon>Bacillales</taxon>
        <taxon>Bacillaceae</taxon>
        <taxon>Niallia</taxon>
    </lineage>
</organism>
<dbReference type="SUPFAM" id="SSF103473">
    <property type="entry name" value="MFS general substrate transporter"/>
    <property type="match status" value="1"/>
</dbReference>
<dbReference type="PANTHER" id="PTHR11662:SF399">
    <property type="entry name" value="FI19708P1-RELATED"/>
    <property type="match status" value="1"/>
</dbReference>
<dbReference type="InterPro" id="IPR036259">
    <property type="entry name" value="MFS_trans_sf"/>
</dbReference>
<feature type="transmembrane region" description="Helical" evidence="6">
    <location>
        <begin position="104"/>
        <end position="125"/>
    </location>
</feature>
<evidence type="ECO:0000259" key="7">
    <source>
        <dbReference type="PROSITE" id="PS50850"/>
    </source>
</evidence>
<feature type="transmembrane region" description="Helical" evidence="6">
    <location>
        <begin position="146"/>
        <end position="163"/>
    </location>
</feature>
<feature type="domain" description="Major facilitator superfamily (MFS) profile" evidence="7">
    <location>
        <begin position="13"/>
        <end position="401"/>
    </location>
</feature>
<feature type="transmembrane region" description="Helical" evidence="6">
    <location>
        <begin position="284"/>
        <end position="303"/>
    </location>
</feature>
<keyword evidence="9" id="KW-1185">Reference proteome</keyword>
<dbReference type="InterPro" id="IPR050382">
    <property type="entry name" value="MFS_Na/Anion_cotransporter"/>
</dbReference>
<evidence type="ECO:0000256" key="6">
    <source>
        <dbReference type="SAM" id="Phobius"/>
    </source>
</evidence>
<dbReference type="Pfam" id="PF07690">
    <property type="entry name" value="MFS_1"/>
    <property type="match status" value="1"/>
</dbReference>
<keyword evidence="2" id="KW-0813">Transport</keyword>
<dbReference type="PANTHER" id="PTHR11662">
    <property type="entry name" value="SOLUTE CARRIER FAMILY 17"/>
    <property type="match status" value="1"/>
</dbReference>
<evidence type="ECO:0000313" key="8">
    <source>
        <dbReference type="EMBL" id="RVT58892.1"/>
    </source>
</evidence>
<feature type="transmembrane region" description="Helical" evidence="6">
    <location>
        <begin position="210"/>
        <end position="229"/>
    </location>
</feature>
<comment type="subcellular location">
    <subcellularLocation>
        <location evidence="1">Cell membrane</location>
        <topology evidence="1">Multi-pass membrane protein</topology>
    </subcellularLocation>
</comment>